<evidence type="ECO:0000256" key="1">
    <source>
        <dbReference type="SAM" id="Phobius"/>
    </source>
</evidence>
<keyword evidence="1" id="KW-0472">Membrane</keyword>
<gene>
    <name evidence="2" type="ORF">AA23TX_07582</name>
</gene>
<feature type="transmembrane region" description="Helical" evidence="1">
    <location>
        <begin position="21"/>
        <end position="39"/>
    </location>
</feature>
<name>A0A6I8LZC9_9PSEU</name>
<feature type="transmembrane region" description="Helical" evidence="1">
    <location>
        <begin position="76"/>
        <end position="96"/>
    </location>
</feature>
<organism evidence="2 3">
    <name type="scientific">Amycolatopsis camponoti</name>
    <dbReference type="NCBI Taxonomy" id="2606593"/>
    <lineage>
        <taxon>Bacteria</taxon>
        <taxon>Bacillati</taxon>
        <taxon>Actinomycetota</taxon>
        <taxon>Actinomycetes</taxon>
        <taxon>Pseudonocardiales</taxon>
        <taxon>Pseudonocardiaceae</taxon>
        <taxon>Amycolatopsis</taxon>
    </lineage>
</organism>
<sequence>MTIAPSPVHEPAERRIVANVWGLYCAIGSGLLTWSGAVYVPFPQYFGVVLAGGGGGTGVGWLLASWRRLPTGWARRYLLTGIPLLLALWLAGIGYGQGDALVPDYRASLDDYRGGCLGGTDYGRAAVRLLSLHTDTITVVPRRGPDLRFAITGYSWPSPDRAEIGDLGVVPADQPTRTILAALGCR</sequence>
<dbReference type="Proteomes" id="UP000399805">
    <property type="component" value="Unassembled WGS sequence"/>
</dbReference>
<protein>
    <submittedName>
        <fullName evidence="2">Uncharacterized protein</fullName>
    </submittedName>
</protein>
<accession>A0A6I8LZC9</accession>
<dbReference type="RefSeq" id="WP_155547634.1">
    <property type="nucleotide sequence ID" value="NZ_CABVGP010000003.1"/>
</dbReference>
<reference evidence="2 3" key="1">
    <citation type="submission" date="2019-09" db="EMBL/GenBank/DDBJ databases">
        <authorList>
            <person name="Leyn A S."/>
        </authorList>
    </citation>
    <scope>NUCLEOTIDE SEQUENCE [LARGE SCALE GENOMIC DNA]</scope>
    <source>
        <strain evidence="2">AA231_1</strain>
    </source>
</reference>
<feature type="transmembrane region" description="Helical" evidence="1">
    <location>
        <begin position="45"/>
        <end position="64"/>
    </location>
</feature>
<dbReference type="EMBL" id="CABVGP010000003">
    <property type="protein sequence ID" value="VVJ22665.1"/>
    <property type="molecule type" value="Genomic_DNA"/>
</dbReference>
<evidence type="ECO:0000313" key="2">
    <source>
        <dbReference type="EMBL" id="VVJ22665.1"/>
    </source>
</evidence>
<keyword evidence="3" id="KW-1185">Reference proteome</keyword>
<keyword evidence="1" id="KW-1133">Transmembrane helix</keyword>
<evidence type="ECO:0000313" key="3">
    <source>
        <dbReference type="Proteomes" id="UP000399805"/>
    </source>
</evidence>
<proteinExistence type="predicted"/>
<keyword evidence="1" id="KW-0812">Transmembrane</keyword>
<dbReference type="AlphaFoldDB" id="A0A6I8LZC9"/>